<accession>A0ABW5RKZ8</accession>
<dbReference type="Gene3D" id="1.10.150.130">
    <property type="match status" value="1"/>
</dbReference>
<evidence type="ECO:0000313" key="13">
    <source>
        <dbReference type="Proteomes" id="UP001597506"/>
    </source>
</evidence>
<dbReference type="Pfam" id="PF00589">
    <property type="entry name" value="Phage_integrase"/>
    <property type="match status" value="1"/>
</dbReference>
<dbReference type="InterPro" id="IPR013762">
    <property type="entry name" value="Integrase-like_cat_sf"/>
</dbReference>
<reference evidence="13" key="1">
    <citation type="journal article" date="2019" name="Int. J. Syst. Evol. Microbiol.">
        <title>The Global Catalogue of Microorganisms (GCM) 10K type strain sequencing project: providing services to taxonomists for standard genome sequencing and annotation.</title>
        <authorList>
            <consortium name="The Broad Institute Genomics Platform"/>
            <consortium name="The Broad Institute Genome Sequencing Center for Infectious Disease"/>
            <person name="Wu L."/>
            <person name="Ma J."/>
        </authorList>
    </citation>
    <scope>NUCLEOTIDE SEQUENCE [LARGE SCALE GENOMIC DNA]</scope>
    <source>
        <strain evidence="13">KCTC 3913</strain>
    </source>
</reference>
<keyword evidence="7" id="KW-0233">DNA recombination</keyword>
<dbReference type="PANTHER" id="PTHR30349:SF77">
    <property type="entry name" value="TYROSINE RECOMBINASE XERC"/>
    <property type="match status" value="1"/>
</dbReference>
<dbReference type="PROSITE" id="PS51898">
    <property type="entry name" value="TYR_RECOMBINASE"/>
    <property type="match status" value="1"/>
</dbReference>
<evidence type="ECO:0000256" key="2">
    <source>
        <dbReference type="ARBA" id="ARBA00022490"/>
    </source>
</evidence>
<comment type="caution">
    <text evidence="12">The sequence shown here is derived from an EMBL/GenBank/DDBJ whole genome shotgun (WGS) entry which is preliminary data.</text>
</comment>
<dbReference type="InterPro" id="IPR011010">
    <property type="entry name" value="DNA_brk_join_enz"/>
</dbReference>
<evidence type="ECO:0000256" key="5">
    <source>
        <dbReference type="ARBA" id="ARBA00022908"/>
    </source>
</evidence>
<evidence type="ECO:0000313" key="12">
    <source>
        <dbReference type="EMBL" id="MFD2679325.1"/>
    </source>
</evidence>
<dbReference type="PROSITE" id="PS51900">
    <property type="entry name" value="CB"/>
    <property type="match status" value="1"/>
</dbReference>
<sequence>MLTHFREEGLRGKSVTTVKTYMYCLEQFEKWLDGTGTNLEEFSWSDVQQYIDFLAVKKKSASTINKIWNAIKKYCKFVHKEECIEGISVVKAPDYKKKAPQALSRNECNHLIREIDRTGNKRNFAILMVLLNTGIRVSELVSIDQTDIELSERKGRLTVIGKGSKERTIPLNSETRRAIHRYLEERTGQHPALFLSNRGKRISVRTVQNLIHKYGYHVHQLRHTFITDLQRSGTDLILIQSLSGHSSLEILSRYSIQN</sequence>
<keyword evidence="13" id="KW-1185">Reference proteome</keyword>
<evidence type="ECO:0000256" key="3">
    <source>
        <dbReference type="ARBA" id="ARBA00022618"/>
    </source>
</evidence>
<feature type="domain" description="Tyr recombinase" evidence="10">
    <location>
        <begin position="98"/>
        <end position="258"/>
    </location>
</feature>
<keyword evidence="5" id="KW-0229">DNA integration</keyword>
<dbReference type="Gene3D" id="1.10.443.10">
    <property type="entry name" value="Intergrase catalytic core"/>
    <property type="match status" value="1"/>
</dbReference>
<keyword evidence="8" id="KW-0131">Cell cycle</keyword>
<proteinExistence type="predicted"/>
<gene>
    <name evidence="12" type="ORF">ACFSUL_01030</name>
</gene>
<evidence type="ECO:0000256" key="7">
    <source>
        <dbReference type="ARBA" id="ARBA00023172"/>
    </source>
</evidence>
<dbReference type="InterPro" id="IPR044068">
    <property type="entry name" value="CB"/>
</dbReference>
<keyword evidence="6 9" id="KW-0238">DNA-binding</keyword>
<evidence type="ECO:0000259" key="11">
    <source>
        <dbReference type="PROSITE" id="PS51900"/>
    </source>
</evidence>
<evidence type="ECO:0000256" key="9">
    <source>
        <dbReference type="PROSITE-ProRule" id="PRU01248"/>
    </source>
</evidence>
<keyword evidence="2" id="KW-0963">Cytoplasm</keyword>
<evidence type="ECO:0000256" key="6">
    <source>
        <dbReference type="ARBA" id="ARBA00023125"/>
    </source>
</evidence>
<comment type="subcellular location">
    <subcellularLocation>
        <location evidence="1">Cytoplasm</location>
    </subcellularLocation>
</comment>
<keyword evidence="3" id="KW-0132">Cell division</keyword>
<organism evidence="12 13">
    <name type="scientific">Bacillus seohaeanensis</name>
    <dbReference type="NCBI Taxonomy" id="284580"/>
    <lineage>
        <taxon>Bacteria</taxon>
        <taxon>Bacillati</taxon>
        <taxon>Bacillota</taxon>
        <taxon>Bacilli</taxon>
        <taxon>Bacillales</taxon>
        <taxon>Bacillaceae</taxon>
        <taxon>Bacillus</taxon>
    </lineage>
</organism>
<dbReference type="SUPFAM" id="SSF56349">
    <property type="entry name" value="DNA breaking-rejoining enzymes"/>
    <property type="match status" value="1"/>
</dbReference>
<evidence type="ECO:0000259" key="10">
    <source>
        <dbReference type="PROSITE" id="PS51898"/>
    </source>
</evidence>
<feature type="domain" description="Core-binding (CB)" evidence="11">
    <location>
        <begin position="1"/>
        <end position="79"/>
    </location>
</feature>
<dbReference type="Proteomes" id="UP001597506">
    <property type="component" value="Unassembled WGS sequence"/>
</dbReference>
<dbReference type="InterPro" id="IPR010998">
    <property type="entry name" value="Integrase_recombinase_N"/>
</dbReference>
<keyword evidence="4" id="KW-0159">Chromosome partition</keyword>
<dbReference type="EMBL" id="JBHUMF010000002">
    <property type="protein sequence ID" value="MFD2679325.1"/>
    <property type="molecule type" value="Genomic_DNA"/>
</dbReference>
<dbReference type="RefSeq" id="WP_377931875.1">
    <property type="nucleotide sequence ID" value="NZ_JBHUMF010000002.1"/>
</dbReference>
<protein>
    <submittedName>
        <fullName evidence="12">Tyrosine-type recombinase/integrase</fullName>
    </submittedName>
</protein>
<evidence type="ECO:0000256" key="4">
    <source>
        <dbReference type="ARBA" id="ARBA00022829"/>
    </source>
</evidence>
<evidence type="ECO:0000256" key="8">
    <source>
        <dbReference type="ARBA" id="ARBA00023306"/>
    </source>
</evidence>
<dbReference type="InterPro" id="IPR004107">
    <property type="entry name" value="Integrase_SAM-like_N"/>
</dbReference>
<dbReference type="InterPro" id="IPR050090">
    <property type="entry name" value="Tyrosine_recombinase_XerCD"/>
</dbReference>
<dbReference type="PANTHER" id="PTHR30349">
    <property type="entry name" value="PHAGE INTEGRASE-RELATED"/>
    <property type="match status" value="1"/>
</dbReference>
<evidence type="ECO:0000256" key="1">
    <source>
        <dbReference type="ARBA" id="ARBA00004496"/>
    </source>
</evidence>
<name>A0ABW5RKZ8_9BACI</name>
<dbReference type="Pfam" id="PF13495">
    <property type="entry name" value="Phage_int_SAM_4"/>
    <property type="match status" value="1"/>
</dbReference>
<dbReference type="InterPro" id="IPR002104">
    <property type="entry name" value="Integrase_catalytic"/>
</dbReference>